<dbReference type="CDD" id="cd11375">
    <property type="entry name" value="Peptidase_M54"/>
    <property type="match status" value="1"/>
</dbReference>
<reference evidence="7" key="1">
    <citation type="journal article" date="2020" name="mSystems">
        <title>Genome- and Community-Level Interaction Insights into Carbon Utilization and Element Cycling Functions of Hydrothermarchaeota in Hydrothermal Sediment.</title>
        <authorList>
            <person name="Zhou Z."/>
            <person name="Liu Y."/>
            <person name="Xu W."/>
            <person name="Pan J."/>
            <person name="Luo Z.H."/>
            <person name="Li M."/>
        </authorList>
    </citation>
    <scope>NUCLEOTIDE SEQUENCE [LARGE SCALE GENOMIC DNA]</scope>
    <source>
        <strain evidence="7">SpSt-876</strain>
    </source>
</reference>
<comment type="caution">
    <text evidence="7">The sequence shown here is derived from an EMBL/GenBank/DDBJ whole genome shotgun (WGS) entry which is preliminary data.</text>
</comment>
<evidence type="ECO:0000256" key="5">
    <source>
        <dbReference type="ARBA" id="ARBA00022833"/>
    </source>
</evidence>
<dbReference type="NCBIfam" id="NF033823">
    <property type="entry name" value="archmetzin"/>
    <property type="match status" value="1"/>
</dbReference>
<evidence type="ECO:0000256" key="3">
    <source>
        <dbReference type="ARBA" id="ARBA00022723"/>
    </source>
</evidence>
<dbReference type="PIRSF" id="PIRSF005785">
    <property type="entry name" value="Zn-prot_arch"/>
    <property type="match status" value="1"/>
</dbReference>
<accession>A0A7C6AAQ3</accession>
<dbReference type="GO" id="GO:0006508">
    <property type="term" value="P:proteolysis"/>
    <property type="evidence" value="ECO:0007669"/>
    <property type="project" value="UniProtKB-KW"/>
</dbReference>
<gene>
    <name evidence="7" type="ORF">ENW73_08565</name>
</gene>
<dbReference type="GO" id="GO:0008237">
    <property type="term" value="F:metallopeptidase activity"/>
    <property type="evidence" value="ECO:0007669"/>
    <property type="project" value="UniProtKB-KW"/>
</dbReference>
<keyword evidence="6" id="KW-0482">Metalloprotease</keyword>
<organism evidence="7">
    <name type="scientific">candidate division WOR-3 bacterium</name>
    <dbReference type="NCBI Taxonomy" id="2052148"/>
    <lineage>
        <taxon>Bacteria</taxon>
        <taxon>Bacteria division WOR-3</taxon>
    </lineage>
</organism>
<evidence type="ECO:0000256" key="1">
    <source>
        <dbReference type="ARBA" id="ARBA00001947"/>
    </source>
</evidence>
<dbReference type="InterPro" id="IPR012962">
    <property type="entry name" value="Pept_M54_archaemetzincn"/>
</dbReference>
<keyword evidence="3" id="KW-0479">Metal-binding</keyword>
<evidence type="ECO:0000256" key="6">
    <source>
        <dbReference type="ARBA" id="ARBA00023049"/>
    </source>
</evidence>
<keyword evidence="4" id="KW-0378">Hydrolase</keyword>
<evidence type="ECO:0000313" key="7">
    <source>
        <dbReference type="EMBL" id="HHS52889.1"/>
    </source>
</evidence>
<dbReference type="AlphaFoldDB" id="A0A7C6AAQ3"/>
<evidence type="ECO:0000256" key="2">
    <source>
        <dbReference type="ARBA" id="ARBA00022670"/>
    </source>
</evidence>
<comment type="cofactor">
    <cofactor evidence="1">
        <name>Zn(2+)</name>
        <dbReference type="ChEBI" id="CHEBI:29105"/>
    </cofactor>
</comment>
<keyword evidence="2" id="KW-0645">Protease</keyword>
<dbReference type="InterPro" id="IPR012091">
    <property type="entry name" value="Pept_M54_archaemetzncn_arc/bac"/>
</dbReference>
<name>A0A7C6AAQ3_UNCW3</name>
<dbReference type="SUPFAM" id="SSF55486">
    <property type="entry name" value="Metalloproteases ('zincins'), catalytic domain"/>
    <property type="match status" value="1"/>
</dbReference>
<evidence type="ECO:0000256" key="4">
    <source>
        <dbReference type="ARBA" id="ARBA00022801"/>
    </source>
</evidence>
<dbReference type="Pfam" id="PF07998">
    <property type="entry name" value="Peptidase_M54"/>
    <property type="match status" value="1"/>
</dbReference>
<evidence type="ECO:0008006" key="8">
    <source>
        <dbReference type="Google" id="ProtNLM"/>
    </source>
</evidence>
<keyword evidence="5" id="KW-0862">Zinc</keyword>
<proteinExistence type="predicted"/>
<dbReference type="PANTHER" id="PTHR15910">
    <property type="entry name" value="ARCHAEMETZINCIN"/>
    <property type="match status" value="1"/>
</dbReference>
<protein>
    <recommendedName>
        <fullName evidence="8">Archemetzincin</fullName>
    </recommendedName>
</protein>
<dbReference type="GO" id="GO:0008270">
    <property type="term" value="F:zinc ion binding"/>
    <property type="evidence" value="ECO:0007669"/>
    <property type="project" value="InterPro"/>
</dbReference>
<dbReference type="InterPro" id="IPR024079">
    <property type="entry name" value="MetalloPept_cat_dom_sf"/>
</dbReference>
<dbReference type="EMBL" id="DTLI01000205">
    <property type="protein sequence ID" value="HHS52889.1"/>
    <property type="molecule type" value="Genomic_DNA"/>
</dbReference>
<dbReference type="Gene3D" id="3.40.390.10">
    <property type="entry name" value="Collagenase (Catalytic Domain)"/>
    <property type="match status" value="1"/>
</dbReference>
<dbReference type="PANTHER" id="PTHR15910:SF1">
    <property type="entry name" value="ARCHAEMETZINCIN-2"/>
    <property type="match status" value="1"/>
</dbReference>
<sequence length="183" mass="20598">MKSIYILPLGEIDWEILEAIKNELTKVFAVPFKILATASNPVYAFEPRRCQYYSTKILKEISQQLPSDGLKILGITEVDLCTPVLTFVFGEAHLEGVAAVISLARLRQEFYQLPANKTILLNRAIKEAIHELGHTFGLVHCSDSQCVISFSPNVLSVDHKGHNFCPLCQEILTRRINEMVGER</sequence>